<gene>
    <name evidence="1" type="ORF">E3U43_010977</name>
</gene>
<name>A0ACD3RGF2_LARCR</name>
<accession>A0ACD3RGF2</accession>
<protein>
    <submittedName>
        <fullName evidence="1">Uncharacterized protein</fullName>
    </submittedName>
</protein>
<keyword evidence="2" id="KW-1185">Reference proteome</keyword>
<organism evidence="1 2">
    <name type="scientific">Larimichthys crocea</name>
    <name type="common">Large yellow croaker</name>
    <name type="synonym">Pseudosciaena crocea</name>
    <dbReference type="NCBI Taxonomy" id="215358"/>
    <lineage>
        <taxon>Eukaryota</taxon>
        <taxon>Metazoa</taxon>
        <taxon>Chordata</taxon>
        <taxon>Craniata</taxon>
        <taxon>Vertebrata</taxon>
        <taxon>Euteleostomi</taxon>
        <taxon>Actinopterygii</taxon>
        <taxon>Neopterygii</taxon>
        <taxon>Teleostei</taxon>
        <taxon>Neoteleostei</taxon>
        <taxon>Acanthomorphata</taxon>
        <taxon>Eupercaria</taxon>
        <taxon>Sciaenidae</taxon>
        <taxon>Larimichthys</taxon>
    </lineage>
</organism>
<evidence type="ECO:0000313" key="2">
    <source>
        <dbReference type="Proteomes" id="UP000793456"/>
    </source>
</evidence>
<dbReference type="EMBL" id="CM011679">
    <property type="protein sequence ID" value="TMS18651.1"/>
    <property type="molecule type" value="Genomic_DNA"/>
</dbReference>
<evidence type="ECO:0000313" key="1">
    <source>
        <dbReference type="EMBL" id="TMS18651.1"/>
    </source>
</evidence>
<sequence>MRLASDMDYKVVFAALETVCGDIISVMGGPSDLPYGAVAQRLVTCMKQIQEHGRALEPVVRCFTAIFHHYDFDAQTPGNGYRTLVKVLQSCLLHIVHKGRYIASNYNSAFFRADHNASEMEAYCSALCQLRALMHLAQRLVNDNDYAQLYSLQEGDLSRRFVQEYSSMHKACFYGRCLGFQYSPALRPFLQTVVISMVSYGETYGKQQSSLGMAALSLLTSGKYVMDPELRGAEFRTNYPKPGHAVLEVLLEPDRVRPFNNPSLTATVSPPIAHWGPGPVNMRLISYELRDGQESEELLTFSRTDPPPITASQLPWVQKQPRSPWLLIHFHGGGFVAQTSKSHENYLRTWSKELNVPILSVDYSLSPEAPFPRALEECFYAYCWALNNCHLLGSTAERVCLAGDSAGGNLCITVSMKAISNGIRVPDGIMAAYPATLLTTDASPSRLLTLIDPLLPLGVLTKCLNAYAGAGLSVGAACSGKRQSELSGSRHRRAAQRSHPGSLQLDPVLSGPGAKYFRWWPLTVFKPEEDPEPRNPEAVLSHLHSKLHRSPVLPTGLRAPAFRVPGFCSPYVLPHYQEPVCVAPAGSKQPAERPATCTHSGLCFGCLARRLCDVCQEAEGHGPARESDGGGRPASRLPQPIATRQGDRGRFGNLRGANEEDFPAAEPNACPPQTAKDGRDLSEHQSVGLIY</sequence>
<proteinExistence type="predicted"/>
<comment type="caution">
    <text evidence="1">The sequence shown here is derived from an EMBL/GenBank/DDBJ whole genome shotgun (WGS) entry which is preliminary data.</text>
</comment>
<dbReference type="Proteomes" id="UP000793456">
    <property type="component" value="Chromosome VI"/>
</dbReference>
<reference evidence="1" key="1">
    <citation type="submission" date="2018-11" db="EMBL/GenBank/DDBJ databases">
        <title>The sequence and de novo assembly of Larimichthys crocea genome using PacBio and Hi-C technologies.</title>
        <authorList>
            <person name="Xu P."/>
            <person name="Chen B."/>
            <person name="Zhou Z."/>
            <person name="Ke Q."/>
            <person name="Wu Y."/>
            <person name="Bai H."/>
            <person name="Pu F."/>
        </authorList>
    </citation>
    <scope>NUCLEOTIDE SEQUENCE</scope>
    <source>
        <tissue evidence="1">Muscle</tissue>
    </source>
</reference>